<comment type="caution">
    <text evidence="2">The sequence shown here is derived from an EMBL/GenBank/DDBJ whole genome shotgun (WGS) entry which is preliminary data.</text>
</comment>
<organism evidence="2 3">
    <name type="scientific">Roseimicrobium gellanilyticum</name>
    <dbReference type="NCBI Taxonomy" id="748857"/>
    <lineage>
        <taxon>Bacteria</taxon>
        <taxon>Pseudomonadati</taxon>
        <taxon>Verrucomicrobiota</taxon>
        <taxon>Verrucomicrobiia</taxon>
        <taxon>Verrucomicrobiales</taxon>
        <taxon>Verrucomicrobiaceae</taxon>
        <taxon>Roseimicrobium</taxon>
    </lineage>
</organism>
<evidence type="ECO:0008006" key="4">
    <source>
        <dbReference type="Google" id="ProtNLM"/>
    </source>
</evidence>
<evidence type="ECO:0000313" key="2">
    <source>
        <dbReference type="EMBL" id="RBP47914.1"/>
    </source>
</evidence>
<name>A0A366HWG1_9BACT</name>
<dbReference type="Proteomes" id="UP000253426">
    <property type="component" value="Unassembled WGS sequence"/>
</dbReference>
<dbReference type="RefSeq" id="WP_147263195.1">
    <property type="nucleotide sequence ID" value="NZ_QNRR01000001.1"/>
</dbReference>
<dbReference type="EMBL" id="QNRR01000001">
    <property type="protein sequence ID" value="RBP47914.1"/>
    <property type="molecule type" value="Genomic_DNA"/>
</dbReference>
<dbReference type="OrthoDB" id="185493at2"/>
<feature type="coiled-coil region" evidence="1">
    <location>
        <begin position="296"/>
        <end position="323"/>
    </location>
</feature>
<accession>A0A366HWG1</accession>
<evidence type="ECO:0000256" key="1">
    <source>
        <dbReference type="SAM" id="Coils"/>
    </source>
</evidence>
<gene>
    <name evidence="2" type="ORF">DES53_101714</name>
</gene>
<sequence length="347" mass="38269">MRKNRDKGKGTRDRMGTIGACLVTVCALLGVVSPLIAQTKQEPEARELRVLIVMGAQGTEEYGKRYREEVQLWEDACKKAGVEAQTIGVAAEQKEKPDAMLLQETLKALSAKPTQPLWLVLIGHGTFDGRDARFNLRGPDIMAPELAGWLKPFSGQVACIQTASASAPFLKALAGPNRVLISATKSADEVFYTRFGQFFVKAIGGSEEADLDRDHQVSLLEAFLWSSKQVDRFFETEQRLATEHALIEDNGDGIGTRAQAFLGVRLAEAPPEGKTAEGLVARQWALLLSDADAQLTDTQRTKRDALEREVEALKGKRKELGDEAYYTKLEALMLEISRIYESPDKDT</sequence>
<reference evidence="2 3" key="1">
    <citation type="submission" date="2018-06" db="EMBL/GenBank/DDBJ databases">
        <title>Genomic Encyclopedia of Type Strains, Phase IV (KMG-IV): sequencing the most valuable type-strain genomes for metagenomic binning, comparative biology and taxonomic classification.</title>
        <authorList>
            <person name="Goeker M."/>
        </authorList>
    </citation>
    <scope>NUCLEOTIDE SEQUENCE [LARGE SCALE GENOMIC DNA]</scope>
    <source>
        <strain evidence="2 3">DSM 25532</strain>
    </source>
</reference>
<proteinExistence type="predicted"/>
<dbReference type="AlphaFoldDB" id="A0A366HWG1"/>
<protein>
    <recommendedName>
        <fullName evidence="4">Caspase domain-containing protein</fullName>
    </recommendedName>
</protein>
<keyword evidence="3" id="KW-1185">Reference proteome</keyword>
<keyword evidence="1" id="KW-0175">Coiled coil</keyword>
<evidence type="ECO:0000313" key="3">
    <source>
        <dbReference type="Proteomes" id="UP000253426"/>
    </source>
</evidence>